<dbReference type="AlphaFoldDB" id="Q6K9E3"/>
<feature type="compositionally biased region" description="Basic residues" evidence="1">
    <location>
        <begin position="1"/>
        <end position="10"/>
    </location>
</feature>
<name>Q6K9E3_ORYSJ</name>
<sequence length="87" mass="9021">MERRRGRGRPSHCDAEGGDGDVGWRTGTVEGATKVGADVTEGGAAWTTAFRRIRGQAGVEVDAATSWEETATSAGALATNSSRPETV</sequence>
<feature type="region of interest" description="Disordered" evidence="1">
    <location>
        <begin position="1"/>
        <end position="25"/>
    </location>
</feature>
<proteinExistence type="predicted"/>
<reference evidence="3" key="2">
    <citation type="journal article" date="2008" name="Nucleic Acids Res.">
        <title>The rice annotation project database (RAP-DB): 2008 update.</title>
        <authorList>
            <consortium name="The rice annotation project (RAP)"/>
        </authorList>
    </citation>
    <scope>GENOME REANNOTATION</scope>
    <source>
        <strain evidence="3">cv. Nipponbare</strain>
    </source>
</reference>
<accession>Q6K9E3</accession>
<dbReference type="EMBL" id="AP004062">
    <property type="protein sequence ID" value="BAD22987.1"/>
    <property type="molecule type" value="Genomic_DNA"/>
</dbReference>
<evidence type="ECO:0000313" key="3">
    <source>
        <dbReference type="Proteomes" id="UP000000763"/>
    </source>
</evidence>
<gene>
    <name evidence="2" type="primary">OJ1471_E11.14</name>
</gene>
<protein>
    <submittedName>
        <fullName evidence="2">Uncharacterized protein</fullName>
    </submittedName>
</protein>
<evidence type="ECO:0000256" key="1">
    <source>
        <dbReference type="SAM" id="MobiDB-lite"/>
    </source>
</evidence>
<dbReference type="Proteomes" id="UP000000763">
    <property type="component" value="Chromosome 2"/>
</dbReference>
<evidence type="ECO:0000313" key="2">
    <source>
        <dbReference type="EMBL" id="BAD22987.1"/>
    </source>
</evidence>
<reference evidence="3" key="1">
    <citation type="journal article" date="2005" name="Nature">
        <title>The map-based sequence of the rice genome.</title>
        <authorList>
            <consortium name="International rice genome sequencing project (IRGSP)"/>
            <person name="Matsumoto T."/>
            <person name="Wu J."/>
            <person name="Kanamori H."/>
            <person name="Katayose Y."/>
            <person name="Fujisawa M."/>
            <person name="Namiki N."/>
            <person name="Mizuno H."/>
            <person name="Yamamoto K."/>
            <person name="Antonio B.A."/>
            <person name="Baba T."/>
            <person name="Sakata K."/>
            <person name="Nagamura Y."/>
            <person name="Aoki H."/>
            <person name="Arikawa K."/>
            <person name="Arita K."/>
            <person name="Bito T."/>
            <person name="Chiden Y."/>
            <person name="Fujitsuka N."/>
            <person name="Fukunaka R."/>
            <person name="Hamada M."/>
            <person name="Harada C."/>
            <person name="Hayashi A."/>
            <person name="Hijishita S."/>
            <person name="Honda M."/>
            <person name="Hosokawa S."/>
            <person name="Ichikawa Y."/>
            <person name="Idonuma A."/>
            <person name="Iijima M."/>
            <person name="Ikeda M."/>
            <person name="Ikeno M."/>
            <person name="Ito K."/>
            <person name="Ito S."/>
            <person name="Ito T."/>
            <person name="Ito Y."/>
            <person name="Ito Y."/>
            <person name="Iwabuchi A."/>
            <person name="Kamiya K."/>
            <person name="Karasawa W."/>
            <person name="Kurita K."/>
            <person name="Katagiri S."/>
            <person name="Kikuta A."/>
            <person name="Kobayashi H."/>
            <person name="Kobayashi N."/>
            <person name="Machita K."/>
            <person name="Maehara T."/>
            <person name="Masukawa M."/>
            <person name="Mizubayashi T."/>
            <person name="Mukai Y."/>
            <person name="Nagasaki H."/>
            <person name="Nagata Y."/>
            <person name="Naito S."/>
            <person name="Nakashima M."/>
            <person name="Nakama Y."/>
            <person name="Nakamichi Y."/>
            <person name="Nakamura M."/>
            <person name="Meguro A."/>
            <person name="Negishi M."/>
            <person name="Ohta I."/>
            <person name="Ohta T."/>
            <person name="Okamoto M."/>
            <person name="Ono N."/>
            <person name="Saji S."/>
            <person name="Sakaguchi M."/>
            <person name="Sakai K."/>
            <person name="Shibata M."/>
            <person name="Shimokawa T."/>
            <person name="Song J."/>
            <person name="Takazaki Y."/>
            <person name="Terasawa K."/>
            <person name="Tsugane M."/>
            <person name="Tsuji K."/>
            <person name="Ueda S."/>
            <person name="Waki K."/>
            <person name="Yamagata H."/>
            <person name="Yamamoto M."/>
            <person name="Yamamoto S."/>
            <person name="Yamane H."/>
            <person name="Yoshiki S."/>
            <person name="Yoshihara R."/>
            <person name="Yukawa K."/>
            <person name="Zhong H."/>
            <person name="Yano M."/>
            <person name="Yuan Q."/>
            <person name="Ouyang S."/>
            <person name="Liu J."/>
            <person name="Jones K.M."/>
            <person name="Gansberger K."/>
            <person name="Moffat K."/>
            <person name="Hill J."/>
            <person name="Bera J."/>
            <person name="Fadrosh D."/>
            <person name="Jin S."/>
            <person name="Johri S."/>
            <person name="Kim M."/>
            <person name="Overton L."/>
            <person name="Reardon M."/>
            <person name="Tsitrin T."/>
            <person name="Vuong H."/>
            <person name="Weaver B."/>
            <person name="Ciecko A."/>
            <person name="Tallon L."/>
            <person name="Jackson J."/>
            <person name="Pai G."/>
            <person name="Aken S.V."/>
            <person name="Utterback T."/>
            <person name="Reidmuller S."/>
            <person name="Feldblyum T."/>
            <person name="Hsiao J."/>
            <person name="Zismann V."/>
            <person name="Iobst S."/>
            <person name="de Vazeille A.R."/>
            <person name="Buell C.R."/>
            <person name="Ying K."/>
            <person name="Li Y."/>
            <person name="Lu T."/>
            <person name="Huang Y."/>
            <person name="Zhao Q."/>
            <person name="Feng Q."/>
            <person name="Zhang L."/>
            <person name="Zhu J."/>
            <person name="Weng Q."/>
            <person name="Mu J."/>
            <person name="Lu Y."/>
            <person name="Fan D."/>
            <person name="Liu Y."/>
            <person name="Guan J."/>
            <person name="Zhang Y."/>
            <person name="Yu S."/>
            <person name="Liu X."/>
            <person name="Zhang Y."/>
            <person name="Hong G."/>
            <person name="Han B."/>
            <person name="Choisne N."/>
            <person name="Demange N."/>
            <person name="Orjeda G."/>
            <person name="Samain S."/>
            <person name="Cattolico L."/>
            <person name="Pelletier E."/>
            <person name="Couloux A."/>
            <person name="Segurens B."/>
            <person name="Wincker P."/>
            <person name="D'Hont A."/>
            <person name="Scarpelli C."/>
            <person name="Weissenbach J."/>
            <person name="Salanoubat M."/>
            <person name="Quetier F."/>
            <person name="Yu Y."/>
            <person name="Kim H.R."/>
            <person name="Rambo T."/>
            <person name="Currie J."/>
            <person name="Collura K."/>
            <person name="Luo M."/>
            <person name="Yang T."/>
            <person name="Ammiraju J.S.S."/>
            <person name="Engler F."/>
            <person name="Soderlund C."/>
            <person name="Wing R.A."/>
            <person name="Palmer L.E."/>
            <person name="de la Bastide M."/>
            <person name="Spiegel L."/>
            <person name="Nascimento L."/>
            <person name="Zutavern T."/>
            <person name="O'Shaughnessy A."/>
            <person name="Dike S."/>
            <person name="Dedhia N."/>
            <person name="Preston R."/>
            <person name="Balija V."/>
            <person name="McCombie W.R."/>
            <person name="Chow T."/>
            <person name="Chen H."/>
            <person name="Chung M."/>
            <person name="Chen C."/>
            <person name="Shaw J."/>
            <person name="Wu H."/>
            <person name="Hsiao K."/>
            <person name="Chao Y."/>
            <person name="Chu M."/>
            <person name="Cheng C."/>
            <person name="Hour A."/>
            <person name="Lee P."/>
            <person name="Lin S."/>
            <person name="Lin Y."/>
            <person name="Liou J."/>
            <person name="Liu S."/>
            <person name="Hsing Y."/>
            <person name="Raghuvanshi S."/>
            <person name="Mohanty A."/>
            <person name="Bharti A.K."/>
            <person name="Gaur A."/>
            <person name="Gupta V."/>
            <person name="Kumar D."/>
            <person name="Ravi V."/>
            <person name="Vij S."/>
            <person name="Kapur A."/>
            <person name="Khurana P."/>
            <person name="Khurana P."/>
            <person name="Khurana J.P."/>
            <person name="Tyagi A.K."/>
            <person name="Gaikwad K."/>
            <person name="Singh A."/>
            <person name="Dalal V."/>
            <person name="Srivastava S."/>
            <person name="Dixit A."/>
            <person name="Pal A.K."/>
            <person name="Ghazi I.A."/>
            <person name="Yadav M."/>
            <person name="Pandit A."/>
            <person name="Bhargava A."/>
            <person name="Sureshbabu K."/>
            <person name="Batra K."/>
            <person name="Sharma T.R."/>
            <person name="Mohapatra T."/>
            <person name="Singh N.K."/>
            <person name="Messing J."/>
            <person name="Nelson A.B."/>
            <person name="Fuks G."/>
            <person name="Kavchok S."/>
            <person name="Keizer G."/>
            <person name="Linton E."/>
            <person name="Llaca V."/>
            <person name="Song R."/>
            <person name="Tanyolac B."/>
            <person name="Young S."/>
            <person name="Ho-Il K."/>
            <person name="Hahn J.H."/>
            <person name="Sangsakoo G."/>
            <person name="Vanavichit A."/>
            <person name="de Mattos Luiz.A.T."/>
            <person name="Zimmer P.D."/>
            <person name="Malone G."/>
            <person name="Dellagostin O."/>
            <person name="de Oliveira A.C."/>
            <person name="Bevan M."/>
            <person name="Bancroft I."/>
            <person name="Minx P."/>
            <person name="Cordum H."/>
            <person name="Wilson R."/>
            <person name="Cheng Z."/>
            <person name="Jin W."/>
            <person name="Jiang J."/>
            <person name="Leong S.A."/>
            <person name="Iwama H."/>
            <person name="Gojobori T."/>
            <person name="Itoh T."/>
            <person name="Niimura Y."/>
            <person name="Fujii Y."/>
            <person name="Habara T."/>
            <person name="Sakai H."/>
            <person name="Sato Y."/>
            <person name="Wilson G."/>
            <person name="Kumar K."/>
            <person name="McCouch S."/>
            <person name="Juretic N."/>
            <person name="Hoen D."/>
            <person name="Wright S."/>
            <person name="Bruskiewich R."/>
            <person name="Bureau T."/>
            <person name="Miyao A."/>
            <person name="Hirochika H."/>
            <person name="Nishikawa T."/>
            <person name="Kadowaki K."/>
            <person name="Sugiura M."/>
            <person name="Burr B."/>
            <person name="Sasaki T."/>
        </authorList>
    </citation>
    <scope>NUCLEOTIDE SEQUENCE [LARGE SCALE GENOMIC DNA]</scope>
    <source>
        <strain evidence="3">cv. Nipponbare</strain>
    </source>
</reference>
<organism evidence="2 3">
    <name type="scientific">Oryza sativa subsp. japonica</name>
    <name type="common">Rice</name>
    <dbReference type="NCBI Taxonomy" id="39947"/>
    <lineage>
        <taxon>Eukaryota</taxon>
        <taxon>Viridiplantae</taxon>
        <taxon>Streptophyta</taxon>
        <taxon>Embryophyta</taxon>
        <taxon>Tracheophyta</taxon>
        <taxon>Spermatophyta</taxon>
        <taxon>Magnoliopsida</taxon>
        <taxon>Liliopsida</taxon>
        <taxon>Poales</taxon>
        <taxon>Poaceae</taxon>
        <taxon>BOP clade</taxon>
        <taxon>Oryzoideae</taxon>
        <taxon>Oryzeae</taxon>
        <taxon>Oryzinae</taxon>
        <taxon>Oryza</taxon>
        <taxon>Oryza sativa</taxon>
    </lineage>
</organism>